<evidence type="ECO:0000259" key="2">
    <source>
        <dbReference type="Pfam" id="PF13635"/>
    </source>
</evidence>
<dbReference type="InterPro" id="IPR025420">
    <property type="entry name" value="DUF4143"/>
</dbReference>
<dbReference type="PANTHER" id="PTHR43566">
    <property type="entry name" value="CONSERVED PROTEIN"/>
    <property type="match status" value="1"/>
</dbReference>
<dbReference type="AlphaFoldDB" id="F4QRW3"/>
<organism evidence="3 4">
    <name type="scientific">Asticcacaulis biprosthecium C19</name>
    <dbReference type="NCBI Taxonomy" id="715226"/>
    <lineage>
        <taxon>Bacteria</taxon>
        <taxon>Pseudomonadati</taxon>
        <taxon>Pseudomonadota</taxon>
        <taxon>Alphaproteobacteria</taxon>
        <taxon>Caulobacterales</taxon>
        <taxon>Caulobacteraceae</taxon>
        <taxon>Asticcacaulis</taxon>
    </lineage>
</organism>
<evidence type="ECO:0000259" key="1">
    <source>
        <dbReference type="Pfam" id="PF13173"/>
    </source>
</evidence>
<evidence type="ECO:0000313" key="3">
    <source>
        <dbReference type="EMBL" id="EGF89483.1"/>
    </source>
</evidence>
<name>F4QRW3_9CAUL</name>
<dbReference type="Pfam" id="PF13635">
    <property type="entry name" value="DUF4143"/>
    <property type="match status" value="1"/>
</dbReference>
<dbReference type="Proteomes" id="UP000006512">
    <property type="component" value="Unassembled WGS sequence"/>
</dbReference>
<dbReference type="PANTHER" id="PTHR43566:SF2">
    <property type="entry name" value="DUF4143 DOMAIN-CONTAINING PROTEIN"/>
    <property type="match status" value="1"/>
</dbReference>
<proteinExistence type="predicted"/>
<dbReference type="InterPro" id="IPR027417">
    <property type="entry name" value="P-loop_NTPase"/>
</dbReference>
<reference evidence="4" key="1">
    <citation type="submission" date="2011-03" db="EMBL/GenBank/DDBJ databases">
        <title>Draft genome sequence of Brevundimonas diminuta.</title>
        <authorList>
            <person name="Brown P.J.B."/>
            <person name="Buechlein A."/>
            <person name="Hemmerich C."/>
            <person name="Brun Y.V."/>
        </authorList>
    </citation>
    <scope>NUCLEOTIDE SEQUENCE [LARGE SCALE GENOMIC DNA]</scope>
    <source>
        <strain evidence="4">C19</strain>
    </source>
</reference>
<evidence type="ECO:0000313" key="4">
    <source>
        <dbReference type="Proteomes" id="UP000006512"/>
    </source>
</evidence>
<feature type="domain" description="AAA" evidence="1">
    <location>
        <begin position="13"/>
        <end position="132"/>
    </location>
</feature>
<dbReference type="SUPFAM" id="SSF52540">
    <property type="entry name" value="P-loop containing nucleoside triphosphate hydrolases"/>
    <property type="match status" value="1"/>
</dbReference>
<keyword evidence="4" id="KW-1185">Reference proteome</keyword>
<accession>F4QRW3</accession>
<protein>
    <submittedName>
        <fullName evidence="3">ATPase</fullName>
    </submittedName>
</protein>
<dbReference type="EMBL" id="GL883080">
    <property type="protein sequence ID" value="EGF89483.1"/>
    <property type="molecule type" value="Genomic_DNA"/>
</dbReference>
<dbReference type="Pfam" id="PF13173">
    <property type="entry name" value="AAA_14"/>
    <property type="match status" value="1"/>
</dbReference>
<dbReference type="eggNOG" id="COG1373">
    <property type="taxonomic scope" value="Bacteria"/>
</dbReference>
<sequence length="417" mass="46438">MIAELTQALEAARVVNIIGPRQAGKTTLVRDIYKKGRFITLDNDATLTALENDPIGQLEALTQATDVPLIIDEAQRSKRLAMAIKVLVDARRRMGQFILTGSSNIFTHADVMDSLAGRVQTLPLRPLSAAEIYRAPPVTVLDWARHAENLGALPSPPPFTRSEVMNLVTRGGYPEIRPLGERARQKRYRAYIDSIVDRDVADILRVRKTDALRRLIDQLAVRTSQELNIQALCSNVGIQRPTAEQYCDVLERLSLTERLGAWASGEARRDVRHPKLHVLDTGICAALRNLGSDSFVADAHPAALGGLLESWVFSELRKNLPYQADTWRLWHWRGDRGRKVDILAESGRSLIAFEVKASATITPGDLKNLRWFMSEGPGRSWNTVGIILSLGDQPLSFGDRLFALPLSVFWAKGWKQG</sequence>
<dbReference type="STRING" id="715226.ABI_38970"/>
<dbReference type="HOGENOM" id="CLU_041527_3_0_5"/>
<gene>
    <name evidence="3" type="ORF">ABI_38970</name>
</gene>
<feature type="domain" description="DUF4143" evidence="2">
    <location>
        <begin position="197"/>
        <end position="358"/>
    </location>
</feature>
<dbReference type="InterPro" id="IPR041682">
    <property type="entry name" value="AAA_14"/>
</dbReference>